<dbReference type="EnsemblPlants" id="AVESA.00010b.r2.7CG0692040.1">
    <property type="protein sequence ID" value="AVESA.00010b.r2.7CG0692040.1.CDS"/>
    <property type="gene ID" value="AVESA.00010b.r2.7CG0692040"/>
</dbReference>
<sequence length="472" mass="52986">MHSTRRFSSNMRNTKQDLASKARSIGSRQEEGRGSKVLLVDACTMSGGRVIAVFTVLLVVSILLLPSLLLTSGRYGPSFSAKADWPFLSAGAGSYPVSFAYLISASTGGAEAAARLLAALYHPANSYLLHLDREAPAEEHRRLADLVSGQPVYGRVGNVWLVGKPNPVTYRGPTMLTTTLHAMAMLLRLGRRWDWFVNLSASDYPLVTQDDLMEAFSRLPRDLNFIQHTSRLGWKIKKRVQPMILDTALYEADRSELLRPSRNITSNRRSLPTSFKLFSGSAWTMLSRGFAEYCVMGWDNLPRTLLLYHANLVSTPEFYFQTVACNSREFRNATVNSDLHFIRWDTPPKQHPLNLGPRDYRRMVLSSAAFARKFRHGDLVLDRIDREILKRRPPPRDNDDDDEAAAAAAPGRGGGRFFSYGGWCSERGVGLCSNPREPERKGLIKAGAGSRRLTVMLNKMLSERNFRKQQCR</sequence>
<protein>
    <submittedName>
        <fullName evidence="1">Uncharacterized protein</fullName>
    </submittedName>
</protein>
<accession>A0ACD6A2X8</accession>
<evidence type="ECO:0000313" key="2">
    <source>
        <dbReference type="Proteomes" id="UP001732700"/>
    </source>
</evidence>
<name>A0ACD6A2X8_AVESA</name>
<organism evidence="1 2">
    <name type="scientific">Avena sativa</name>
    <name type="common">Oat</name>
    <dbReference type="NCBI Taxonomy" id="4498"/>
    <lineage>
        <taxon>Eukaryota</taxon>
        <taxon>Viridiplantae</taxon>
        <taxon>Streptophyta</taxon>
        <taxon>Embryophyta</taxon>
        <taxon>Tracheophyta</taxon>
        <taxon>Spermatophyta</taxon>
        <taxon>Magnoliopsida</taxon>
        <taxon>Liliopsida</taxon>
        <taxon>Poales</taxon>
        <taxon>Poaceae</taxon>
        <taxon>BOP clade</taxon>
        <taxon>Pooideae</taxon>
        <taxon>Poodae</taxon>
        <taxon>Poeae</taxon>
        <taxon>Poeae Chloroplast Group 1 (Aveneae type)</taxon>
        <taxon>Aveninae</taxon>
        <taxon>Avena</taxon>
    </lineage>
</organism>
<proteinExistence type="predicted"/>
<reference evidence="1" key="2">
    <citation type="submission" date="2025-09" db="UniProtKB">
        <authorList>
            <consortium name="EnsemblPlants"/>
        </authorList>
    </citation>
    <scope>IDENTIFICATION</scope>
</reference>
<keyword evidence="2" id="KW-1185">Reference proteome</keyword>
<dbReference type="Proteomes" id="UP001732700">
    <property type="component" value="Chromosome 7C"/>
</dbReference>
<reference evidence="1" key="1">
    <citation type="submission" date="2021-05" db="EMBL/GenBank/DDBJ databases">
        <authorList>
            <person name="Scholz U."/>
            <person name="Mascher M."/>
            <person name="Fiebig A."/>
        </authorList>
    </citation>
    <scope>NUCLEOTIDE SEQUENCE [LARGE SCALE GENOMIC DNA]</scope>
</reference>
<evidence type="ECO:0000313" key="1">
    <source>
        <dbReference type="EnsemblPlants" id="AVESA.00010b.r2.7CG0692040.1.CDS"/>
    </source>
</evidence>